<evidence type="ECO:0000256" key="1">
    <source>
        <dbReference type="SAM" id="MobiDB-lite"/>
    </source>
</evidence>
<feature type="region of interest" description="Disordered" evidence="1">
    <location>
        <begin position="1"/>
        <end position="29"/>
    </location>
</feature>
<evidence type="ECO:0000313" key="3">
    <source>
        <dbReference type="Proteomes" id="UP000485058"/>
    </source>
</evidence>
<dbReference type="AlphaFoldDB" id="A0A699Y932"/>
<gene>
    <name evidence="2" type="ORF">HaLaN_01357</name>
</gene>
<evidence type="ECO:0000313" key="2">
    <source>
        <dbReference type="EMBL" id="GFH06687.1"/>
    </source>
</evidence>
<comment type="caution">
    <text evidence="2">The sequence shown here is derived from an EMBL/GenBank/DDBJ whole genome shotgun (WGS) entry which is preliminary data.</text>
</comment>
<proteinExistence type="predicted"/>
<keyword evidence="3" id="KW-1185">Reference proteome</keyword>
<accession>A0A699Y932</accession>
<organism evidence="2 3">
    <name type="scientific">Haematococcus lacustris</name>
    <name type="common">Green alga</name>
    <name type="synonym">Haematococcus pluvialis</name>
    <dbReference type="NCBI Taxonomy" id="44745"/>
    <lineage>
        <taxon>Eukaryota</taxon>
        <taxon>Viridiplantae</taxon>
        <taxon>Chlorophyta</taxon>
        <taxon>core chlorophytes</taxon>
        <taxon>Chlorophyceae</taxon>
        <taxon>CS clade</taxon>
        <taxon>Chlamydomonadales</taxon>
        <taxon>Haematococcaceae</taxon>
        <taxon>Haematococcus</taxon>
    </lineage>
</organism>
<name>A0A699Y932_HAELA</name>
<dbReference type="Proteomes" id="UP000485058">
    <property type="component" value="Unassembled WGS sequence"/>
</dbReference>
<sequence>MPAQGHAPLQANNARSEGLNGKPNDDRRRVCTRPRLVCPRTVGVPALCLGLSMLPVKVRIVLSRRSSKSQVALCCAGARKPGAS</sequence>
<dbReference type="EMBL" id="BLLF01000051">
    <property type="protein sequence ID" value="GFH06687.1"/>
    <property type="molecule type" value="Genomic_DNA"/>
</dbReference>
<protein>
    <submittedName>
        <fullName evidence="2">Uncharacterized protein</fullName>
    </submittedName>
</protein>
<reference evidence="2 3" key="1">
    <citation type="submission" date="2020-02" db="EMBL/GenBank/DDBJ databases">
        <title>Draft genome sequence of Haematococcus lacustris strain NIES-144.</title>
        <authorList>
            <person name="Morimoto D."/>
            <person name="Nakagawa S."/>
            <person name="Yoshida T."/>
            <person name="Sawayama S."/>
        </authorList>
    </citation>
    <scope>NUCLEOTIDE SEQUENCE [LARGE SCALE GENOMIC DNA]</scope>
    <source>
        <strain evidence="2 3">NIES-144</strain>
    </source>
</reference>